<evidence type="ECO:0000313" key="3">
    <source>
        <dbReference type="Proteomes" id="UP001221413"/>
    </source>
</evidence>
<feature type="region of interest" description="Disordered" evidence="1">
    <location>
        <begin position="301"/>
        <end position="332"/>
    </location>
</feature>
<dbReference type="EMBL" id="JAQGDS010000002">
    <property type="protein sequence ID" value="KAJ6262957.1"/>
    <property type="molecule type" value="Genomic_DNA"/>
</dbReference>
<name>A0AAD6NLW0_DREDA</name>
<organism evidence="2 3">
    <name type="scientific">Drechslerella dactyloides</name>
    <name type="common">Nematode-trapping fungus</name>
    <name type="synonym">Arthrobotrys dactyloides</name>
    <dbReference type="NCBI Taxonomy" id="74499"/>
    <lineage>
        <taxon>Eukaryota</taxon>
        <taxon>Fungi</taxon>
        <taxon>Dikarya</taxon>
        <taxon>Ascomycota</taxon>
        <taxon>Pezizomycotina</taxon>
        <taxon>Orbiliomycetes</taxon>
        <taxon>Orbiliales</taxon>
        <taxon>Orbiliaceae</taxon>
        <taxon>Drechslerella</taxon>
    </lineage>
</organism>
<reference evidence="2" key="1">
    <citation type="submission" date="2023-01" db="EMBL/GenBank/DDBJ databases">
        <title>The chitinases involved in constricting ring structure development in the nematode-trapping fungus Drechslerella dactyloides.</title>
        <authorList>
            <person name="Wang R."/>
            <person name="Zhang L."/>
            <person name="Tang P."/>
            <person name="Li S."/>
            <person name="Liang L."/>
        </authorList>
    </citation>
    <scope>NUCLEOTIDE SEQUENCE</scope>
    <source>
        <strain evidence="2">YMF1.00031</strain>
    </source>
</reference>
<feature type="compositionally biased region" description="Low complexity" evidence="1">
    <location>
        <begin position="213"/>
        <end position="231"/>
    </location>
</feature>
<comment type="caution">
    <text evidence="2">The sequence shown here is derived from an EMBL/GenBank/DDBJ whole genome shotgun (WGS) entry which is preliminary data.</text>
</comment>
<evidence type="ECO:0000313" key="2">
    <source>
        <dbReference type="EMBL" id="KAJ6262957.1"/>
    </source>
</evidence>
<gene>
    <name evidence="2" type="ORF">Dda_1515</name>
</gene>
<proteinExistence type="predicted"/>
<feature type="region of interest" description="Disordered" evidence="1">
    <location>
        <begin position="45"/>
        <end position="72"/>
    </location>
</feature>
<keyword evidence="3" id="KW-1185">Reference proteome</keyword>
<feature type="compositionally biased region" description="Polar residues" evidence="1">
    <location>
        <begin position="152"/>
        <end position="175"/>
    </location>
</feature>
<evidence type="ECO:0000256" key="1">
    <source>
        <dbReference type="SAM" id="MobiDB-lite"/>
    </source>
</evidence>
<dbReference type="Proteomes" id="UP001221413">
    <property type="component" value="Unassembled WGS sequence"/>
</dbReference>
<accession>A0AAD6NLW0</accession>
<protein>
    <submittedName>
        <fullName evidence="2">Uncharacterized protein</fullName>
    </submittedName>
</protein>
<sequence length="387" mass="42751">MRLVGLQWTRLPPRFPPVFSRLVQTEREPAKAKVRFVVHGAADEKNHEWGGQGRSSLIAPTSPIEPTLDGKKPRPYIRFVSLERPGSTQESQNNISKKVIGPVPETHTRREEVREEARVVLSDTQGQRSLFQKILTTAKYRRRLETKGKSVEQITASQKTSANSQAESTASQRANGVSKRSRKRKSKSRPLVRLAYPKEDAAPNETSISTGETTKSSTSISHDTSSTGSGTRESKDGTGQIRIVKVRNRRSSKHTSVSGSNEGDLHHSKTKDQEQSIQSGHTDNMRKSKVTIDALLQSITKPKPLISPKGLQTSLEQSAPSTTPPPDTPAKHLPAEDVGAVNHILCLENCGFTMIKSDIERIFSNHEALVRGWQIYGMDLTLSKSLS</sequence>
<feature type="compositionally biased region" description="Basic and acidic residues" evidence="1">
    <location>
        <begin position="263"/>
        <end position="274"/>
    </location>
</feature>
<feature type="compositionally biased region" description="Basic residues" evidence="1">
    <location>
        <begin position="244"/>
        <end position="253"/>
    </location>
</feature>
<feature type="compositionally biased region" description="Basic residues" evidence="1">
    <location>
        <begin position="179"/>
        <end position="190"/>
    </location>
</feature>
<dbReference type="AlphaFoldDB" id="A0AAD6NLW0"/>
<feature type="region of interest" description="Disordered" evidence="1">
    <location>
        <begin position="144"/>
        <end position="286"/>
    </location>
</feature>